<dbReference type="InterPro" id="IPR050196">
    <property type="entry name" value="Cytochrome_P450_Monoox"/>
</dbReference>
<keyword evidence="4 7" id="KW-0560">Oxidoreductase</keyword>
<keyword evidence="10" id="KW-1185">Reference proteome</keyword>
<accession>A0ABD5W7G5</accession>
<evidence type="ECO:0000313" key="10">
    <source>
        <dbReference type="Proteomes" id="UP001596461"/>
    </source>
</evidence>
<gene>
    <name evidence="9" type="ORF">ACFQL9_04265</name>
</gene>
<dbReference type="PANTHER" id="PTHR24291">
    <property type="entry name" value="CYTOCHROME P450 FAMILY 4"/>
    <property type="match status" value="1"/>
</dbReference>
<organism evidence="9 10">
    <name type="scientific">Halobaculum lipolyticum</name>
    <dbReference type="NCBI Taxonomy" id="3032001"/>
    <lineage>
        <taxon>Archaea</taxon>
        <taxon>Methanobacteriati</taxon>
        <taxon>Methanobacteriota</taxon>
        <taxon>Stenosarchaea group</taxon>
        <taxon>Halobacteria</taxon>
        <taxon>Halobacteriales</taxon>
        <taxon>Haloferacaceae</taxon>
        <taxon>Halobaculum</taxon>
    </lineage>
</organism>
<keyword evidence="3 7" id="KW-0479">Metal-binding</keyword>
<dbReference type="InterPro" id="IPR017972">
    <property type="entry name" value="Cyt_P450_CS"/>
</dbReference>
<dbReference type="PROSITE" id="PS00086">
    <property type="entry name" value="CYTOCHROME_P450"/>
    <property type="match status" value="1"/>
</dbReference>
<evidence type="ECO:0000256" key="1">
    <source>
        <dbReference type="ARBA" id="ARBA00010617"/>
    </source>
</evidence>
<dbReference type="CDD" id="cd20620">
    <property type="entry name" value="CYP132-like"/>
    <property type="match status" value="1"/>
</dbReference>
<dbReference type="InterPro" id="IPR036396">
    <property type="entry name" value="Cyt_P450_sf"/>
</dbReference>
<comment type="similarity">
    <text evidence="1 7">Belongs to the cytochrome P450 family.</text>
</comment>
<comment type="caution">
    <text evidence="9">The sequence shown here is derived from an EMBL/GenBank/DDBJ whole genome shotgun (WGS) entry which is preliminary data.</text>
</comment>
<evidence type="ECO:0000256" key="8">
    <source>
        <dbReference type="SAM" id="MobiDB-lite"/>
    </source>
</evidence>
<dbReference type="GeneID" id="81125906"/>
<dbReference type="Pfam" id="PF00067">
    <property type="entry name" value="p450"/>
    <property type="match status" value="1"/>
</dbReference>
<dbReference type="AlphaFoldDB" id="A0ABD5W7G5"/>
<dbReference type="InterPro" id="IPR001128">
    <property type="entry name" value="Cyt_P450"/>
</dbReference>
<evidence type="ECO:0000256" key="4">
    <source>
        <dbReference type="ARBA" id="ARBA00023002"/>
    </source>
</evidence>
<dbReference type="PRINTS" id="PR00463">
    <property type="entry name" value="EP450I"/>
</dbReference>
<keyword evidence="2 7" id="KW-0349">Heme</keyword>
<evidence type="ECO:0000256" key="5">
    <source>
        <dbReference type="ARBA" id="ARBA00023004"/>
    </source>
</evidence>
<keyword evidence="5 7" id="KW-0408">Iron</keyword>
<dbReference type="PANTHER" id="PTHR24291:SF50">
    <property type="entry name" value="BIFUNCTIONAL ALBAFLAVENONE MONOOXYGENASE_TERPENE SYNTHASE"/>
    <property type="match status" value="1"/>
</dbReference>
<evidence type="ECO:0000313" key="9">
    <source>
        <dbReference type="EMBL" id="MFC7068848.1"/>
    </source>
</evidence>
<dbReference type="SUPFAM" id="SSF48264">
    <property type="entry name" value="Cytochrome P450"/>
    <property type="match status" value="1"/>
</dbReference>
<protein>
    <submittedName>
        <fullName evidence="9">Cytochrome P450</fullName>
    </submittedName>
</protein>
<dbReference type="RefSeq" id="WP_284031043.1">
    <property type="nucleotide sequence ID" value="NZ_CP126154.1"/>
</dbReference>
<keyword evidence="6 7" id="KW-0503">Monooxygenase</keyword>
<proteinExistence type="inferred from homology"/>
<dbReference type="EMBL" id="JBHTAH010000003">
    <property type="protein sequence ID" value="MFC7068848.1"/>
    <property type="molecule type" value="Genomic_DNA"/>
</dbReference>
<dbReference type="InterPro" id="IPR002401">
    <property type="entry name" value="Cyt_P450_E_grp-I"/>
</dbReference>
<dbReference type="Gene3D" id="1.10.630.10">
    <property type="entry name" value="Cytochrome P450"/>
    <property type="match status" value="1"/>
</dbReference>
<evidence type="ECO:0000256" key="6">
    <source>
        <dbReference type="ARBA" id="ARBA00023033"/>
    </source>
</evidence>
<sequence>MSEPDATPLPPDAAPGPDGLPVVGSYLDSSRDFFAFRDRVAREHGGVARYEVLGQGVFLVTDPDAIRRVLVTENEAYVKGELFQQQLRPVLGNGLLNSEGEFWRRQRHLIQPVFTPDRIAGYADMMVDVTDRSADRWGDGEVRNVHRDMMGVTLEIVASALMGVDIRDRTPAIGAALDTVMEQAAGGSLLDLLPQWVPTPGRERLREAVASLDLIVDELVDEKRRALAADEVAPEDDVVAALLAAEGDAGESMDAEQVRDEVKTLLLAGHETTALALTFTLHLLARHPKVEEKLLAELEAELGEDPAGFDTVPDLEYLDDVVTESMRLLPPVHGILREPTEDVALGGYRIPAGTPIAISQWVVHRDPAHYDDPLEFRPERWTDGMETDLHPLAYFPFSSGPRRCVGDRFALLEAKLVLATLVRRRSFEVVDPVDLEDHLEASITTRPTVPVRMRVHER</sequence>
<name>A0ABD5W7G5_9EURY</name>
<evidence type="ECO:0000256" key="2">
    <source>
        <dbReference type="ARBA" id="ARBA00022617"/>
    </source>
</evidence>
<dbReference type="PRINTS" id="PR00385">
    <property type="entry name" value="P450"/>
</dbReference>
<evidence type="ECO:0000256" key="7">
    <source>
        <dbReference type="RuleBase" id="RU000461"/>
    </source>
</evidence>
<feature type="region of interest" description="Disordered" evidence="8">
    <location>
        <begin position="1"/>
        <end position="20"/>
    </location>
</feature>
<dbReference type="GO" id="GO:0046872">
    <property type="term" value="F:metal ion binding"/>
    <property type="evidence" value="ECO:0007669"/>
    <property type="project" value="UniProtKB-KW"/>
</dbReference>
<dbReference type="GO" id="GO:0004497">
    <property type="term" value="F:monooxygenase activity"/>
    <property type="evidence" value="ECO:0007669"/>
    <property type="project" value="UniProtKB-KW"/>
</dbReference>
<dbReference type="Proteomes" id="UP001596461">
    <property type="component" value="Unassembled WGS sequence"/>
</dbReference>
<reference evidence="9 10" key="1">
    <citation type="journal article" date="2019" name="Int. J. Syst. Evol. Microbiol.">
        <title>The Global Catalogue of Microorganisms (GCM) 10K type strain sequencing project: providing services to taxonomists for standard genome sequencing and annotation.</title>
        <authorList>
            <consortium name="The Broad Institute Genomics Platform"/>
            <consortium name="The Broad Institute Genome Sequencing Center for Infectious Disease"/>
            <person name="Wu L."/>
            <person name="Ma J."/>
        </authorList>
    </citation>
    <scope>NUCLEOTIDE SEQUENCE [LARGE SCALE GENOMIC DNA]</scope>
    <source>
        <strain evidence="9 10">DT31</strain>
    </source>
</reference>
<evidence type="ECO:0000256" key="3">
    <source>
        <dbReference type="ARBA" id="ARBA00022723"/>
    </source>
</evidence>